<evidence type="ECO:0000313" key="1">
    <source>
        <dbReference type="EMBL" id="CAH7671135.1"/>
    </source>
</evidence>
<protein>
    <submittedName>
        <fullName evidence="1">Uncharacterized protein</fullName>
    </submittedName>
</protein>
<dbReference type="AlphaFoldDB" id="A0AAV0APS4"/>
<sequence length="123" mass="14140">MNLIPLPYLDGTMILESFFEYFMVEISIQSSMMSLEEPQTDGNCNYEGYKNDGGLEEGDLIEMDITKTFGHSKPKRFIMECNASSKWTKVGLMKAGRKQHKNLRGSLLKSFLKVLVQFFSRPR</sequence>
<organism evidence="1 2">
    <name type="scientific">Phakopsora pachyrhizi</name>
    <name type="common">Asian soybean rust disease fungus</name>
    <dbReference type="NCBI Taxonomy" id="170000"/>
    <lineage>
        <taxon>Eukaryota</taxon>
        <taxon>Fungi</taxon>
        <taxon>Dikarya</taxon>
        <taxon>Basidiomycota</taxon>
        <taxon>Pucciniomycotina</taxon>
        <taxon>Pucciniomycetes</taxon>
        <taxon>Pucciniales</taxon>
        <taxon>Phakopsoraceae</taxon>
        <taxon>Phakopsora</taxon>
    </lineage>
</organism>
<reference evidence="1" key="1">
    <citation type="submission" date="2022-06" db="EMBL/GenBank/DDBJ databases">
        <authorList>
            <consortium name="SYNGENTA / RWTH Aachen University"/>
        </authorList>
    </citation>
    <scope>NUCLEOTIDE SEQUENCE</scope>
</reference>
<comment type="caution">
    <text evidence="1">The sequence shown here is derived from an EMBL/GenBank/DDBJ whole genome shotgun (WGS) entry which is preliminary data.</text>
</comment>
<dbReference type="EMBL" id="CALTRL010001138">
    <property type="protein sequence ID" value="CAH7671135.1"/>
    <property type="molecule type" value="Genomic_DNA"/>
</dbReference>
<gene>
    <name evidence="1" type="ORF">PPACK8108_LOCUS5897</name>
</gene>
<accession>A0AAV0APS4</accession>
<name>A0AAV0APS4_PHAPC</name>
<evidence type="ECO:0000313" key="2">
    <source>
        <dbReference type="Proteomes" id="UP001153365"/>
    </source>
</evidence>
<dbReference type="Proteomes" id="UP001153365">
    <property type="component" value="Unassembled WGS sequence"/>
</dbReference>
<proteinExistence type="predicted"/>
<keyword evidence="2" id="KW-1185">Reference proteome</keyword>